<feature type="coiled-coil region" evidence="1">
    <location>
        <begin position="304"/>
        <end position="338"/>
    </location>
</feature>
<evidence type="ECO:0000313" key="4">
    <source>
        <dbReference type="Proteomes" id="UP000199595"/>
    </source>
</evidence>
<dbReference type="SUPFAM" id="SSF48452">
    <property type="entry name" value="TPR-like"/>
    <property type="match status" value="1"/>
</dbReference>
<name>A0A1H3FHF5_9FLAO</name>
<keyword evidence="2" id="KW-1133">Transmembrane helix</keyword>
<feature type="transmembrane region" description="Helical" evidence="2">
    <location>
        <begin position="339"/>
        <end position="362"/>
    </location>
</feature>
<sequence>MSLISKKTILQLALLSVVLFISISSIYSQQQKDSLLIKYTGEISEATQKKDTLKIIESKLNLVHHFSGKGLYSKCYDEIWTLLPLVNSPKYSVQKTEVLYKLITLYMVLEQYVKAEETYKEAQQIAATQITDKQTQIELLAQLYTKGAWIALQAHKNLKEAEKLALKSISYSQQVKNNKTAVHYGQLHLSQIYLSMGELEKAKSSLIKVSHSYPLPLQPIHGLLYERLGLYYKMKQKSDSAIYFYELSIAAIDTYNTHADKKLQTLKNLSEIYAQKGNSKKALLKLTEAFTLSEQLFSSNKSQNKELFEIKNKYEAQIQQNKEELKSQRLQILEKEKTFWRFKIILISAFLSSLFGFIFYSFKRKSKIKIVKQQLELQKKEEFLELKNKELLTSATQLLERDSQQKEIKKQLDKLNVKGENTEIVKELKSSLKINTSIKWKEFESHFTSVNDNFYTTLKNKFPKLTPTDLKMCAFIKLGFSSKDMSQIMGLSVEGINTSRSRLRKKMQLDRKIILAEFLQDFK</sequence>
<dbReference type="InterPro" id="IPR019734">
    <property type="entry name" value="TPR_rpt"/>
</dbReference>
<dbReference type="RefSeq" id="WP_090125601.1">
    <property type="nucleotide sequence ID" value="NZ_FNNJ01000011.1"/>
</dbReference>
<dbReference type="Gene3D" id="1.25.40.10">
    <property type="entry name" value="Tetratricopeptide repeat domain"/>
    <property type="match status" value="1"/>
</dbReference>
<keyword evidence="1" id="KW-0175">Coiled coil</keyword>
<evidence type="ECO:0000256" key="1">
    <source>
        <dbReference type="SAM" id="Coils"/>
    </source>
</evidence>
<dbReference type="Proteomes" id="UP000199595">
    <property type="component" value="Unassembled WGS sequence"/>
</dbReference>
<dbReference type="OrthoDB" id="1090267at2"/>
<proteinExistence type="predicted"/>
<dbReference type="STRING" id="762486.SAMN05444411_11137"/>
<keyword evidence="2" id="KW-0472">Membrane</keyword>
<dbReference type="InterPro" id="IPR016032">
    <property type="entry name" value="Sig_transdc_resp-reg_C-effctor"/>
</dbReference>
<keyword evidence="4" id="KW-1185">Reference proteome</keyword>
<dbReference type="EMBL" id="FNNJ01000011">
    <property type="protein sequence ID" value="SDX89808.1"/>
    <property type="molecule type" value="Genomic_DNA"/>
</dbReference>
<dbReference type="AlphaFoldDB" id="A0A1H3FHF5"/>
<dbReference type="Gene3D" id="1.10.10.10">
    <property type="entry name" value="Winged helix-like DNA-binding domain superfamily/Winged helix DNA-binding domain"/>
    <property type="match status" value="1"/>
</dbReference>
<reference evidence="3 4" key="1">
    <citation type="submission" date="2016-10" db="EMBL/GenBank/DDBJ databases">
        <authorList>
            <person name="de Groot N.N."/>
        </authorList>
    </citation>
    <scope>NUCLEOTIDE SEQUENCE [LARGE SCALE GENOMIC DNA]</scope>
    <source>
        <strain evidence="3 4">DSM 24956</strain>
    </source>
</reference>
<dbReference type="InterPro" id="IPR036388">
    <property type="entry name" value="WH-like_DNA-bd_sf"/>
</dbReference>
<dbReference type="SUPFAM" id="SSF46894">
    <property type="entry name" value="C-terminal effector domain of the bipartite response regulators"/>
    <property type="match status" value="1"/>
</dbReference>
<keyword evidence="2" id="KW-0812">Transmembrane</keyword>
<accession>A0A1H3FHF5</accession>
<evidence type="ECO:0008006" key="5">
    <source>
        <dbReference type="Google" id="ProtNLM"/>
    </source>
</evidence>
<dbReference type="SMART" id="SM00028">
    <property type="entry name" value="TPR"/>
    <property type="match status" value="3"/>
</dbReference>
<gene>
    <name evidence="3" type="ORF">SAMN05444411_11137</name>
</gene>
<dbReference type="InterPro" id="IPR011990">
    <property type="entry name" value="TPR-like_helical_dom_sf"/>
</dbReference>
<evidence type="ECO:0000313" key="3">
    <source>
        <dbReference type="EMBL" id="SDX89808.1"/>
    </source>
</evidence>
<evidence type="ECO:0000256" key="2">
    <source>
        <dbReference type="SAM" id="Phobius"/>
    </source>
</evidence>
<organism evidence="3 4">
    <name type="scientific">Lutibacter oricola</name>
    <dbReference type="NCBI Taxonomy" id="762486"/>
    <lineage>
        <taxon>Bacteria</taxon>
        <taxon>Pseudomonadati</taxon>
        <taxon>Bacteroidota</taxon>
        <taxon>Flavobacteriia</taxon>
        <taxon>Flavobacteriales</taxon>
        <taxon>Flavobacteriaceae</taxon>
        <taxon>Lutibacter</taxon>
    </lineage>
</organism>
<dbReference type="GO" id="GO:0006355">
    <property type="term" value="P:regulation of DNA-templated transcription"/>
    <property type="evidence" value="ECO:0007669"/>
    <property type="project" value="InterPro"/>
</dbReference>
<protein>
    <recommendedName>
        <fullName evidence="5">HTH luxR-type domain-containing protein</fullName>
    </recommendedName>
</protein>
<dbReference type="GO" id="GO:0003677">
    <property type="term" value="F:DNA binding"/>
    <property type="evidence" value="ECO:0007669"/>
    <property type="project" value="InterPro"/>
</dbReference>